<keyword evidence="1" id="KW-1133">Transmembrane helix</keyword>
<dbReference type="InterPro" id="IPR035897">
    <property type="entry name" value="Toll_tir_struct_dom_sf"/>
</dbReference>
<dbReference type="Gene3D" id="3.40.50.10140">
    <property type="entry name" value="Toll/interleukin-1 receptor homology (TIR) domain"/>
    <property type="match status" value="1"/>
</dbReference>
<evidence type="ECO:0000313" key="4">
    <source>
        <dbReference type="Proteomes" id="UP000189670"/>
    </source>
</evidence>
<keyword evidence="1" id="KW-0812">Transmembrane</keyword>
<dbReference type="InterPro" id="IPR000157">
    <property type="entry name" value="TIR_dom"/>
</dbReference>
<reference evidence="4" key="1">
    <citation type="submission" date="2012-11" db="EMBL/GenBank/DDBJ databases">
        <authorList>
            <person name="Lucero-Rivera Y.E."/>
            <person name="Tovar-Ramirez D."/>
        </authorList>
    </citation>
    <scope>NUCLEOTIDE SEQUENCE [LARGE SCALE GENOMIC DNA]</scope>
    <source>
        <strain evidence="4">Araruama</strain>
    </source>
</reference>
<gene>
    <name evidence="3" type="ORF">OMM_04983</name>
</gene>
<dbReference type="AlphaFoldDB" id="A0A1V1NYU9"/>
<dbReference type="PROSITE" id="PS50104">
    <property type="entry name" value="TIR"/>
    <property type="match status" value="1"/>
</dbReference>
<name>A0A1V1NYU9_9BACT</name>
<dbReference type="Pfam" id="PF13676">
    <property type="entry name" value="TIR_2"/>
    <property type="match status" value="1"/>
</dbReference>
<evidence type="ECO:0000256" key="1">
    <source>
        <dbReference type="SAM" id="Phobius"/>
    </source>
</evidence>
<dbReference type="GO" id="GO:0007165">
    <property type="term" value="P:signal transduction"/>
    <property type="evidence" value="ECO:0007669"/>
    <property type="project" value="InterPro"/>
</dbReference>
<accession>A0A1V1NYU9</accession>
<feature type="domain" description="TIR" evidence="2">
    <location>
        <begin position="6"/>
        <end position="138"/>
    </location>
</feature>
<keyword evidence="1" id="KW-0472">Membrane</keyword>
<evidence type="ECO:0000313" key="3">
    <source>
        <dbReference type="EMBL" id="ETR67728.1"/>
    </source>
</evidence>
<proteinExistence type="predicted"/>
<dbReference type="SUPFAM" id="SSF52200">
    <property type="entry name" value="Toll/Interleukin receptor TIR domain"/>
    <property type="match status" value="1"/>
</dbReference>
<comment type="caution">
    <text evidence="3">The sequence shown here is derived from an EMBL/GenBank/DDBJ whole genome shotgun (WGS) entry which is preliminary data.</text>
</comment>
<sequence length="209" mass="23987">MKTKEKMNDIFISYARQDKTAARNICQALEKLGWSVWWDQNITTGATFRENIQNELNNSKCILVLWSEHAIKSDFVKDEADVGKEKKILIPVLIDNCEIPLGFRQVQTHRMDNAHSACKQSDLETLNSAISKILKQQVENRLPRFSIIPEQMSPMTAKFLIFFSVVLMSFFTAVILSVFFPQPKLEIIIEKMPITICGQLVNIIIFSYA</sequence>
<evidence type="ECO:0000259" key="2">
    <source>
        <dbReference type="PROSITE" id="PS50104"/>
    </source>
</evidence>
<organism evidence="3 4">
    <name type="scientific">Candidatus Magnetoglobus multicellularis str. Araruama</name>
    <dbReference type="NCBI Taxonomy" id="890399"/>
    <lineage>
        <taxon>Bacteria</taxon>
        <taxon>Pseudomonadati</taxon>
        <taxon>Thermodesulfobacteriota</taxon>
        <taxon>Desulfobacteria</taxon>
        <taxon>Desulfobacterales</taxon>
        <taxon>Desulfobacteraceae</taxon>
        <taxon>Candidatus Magnetoglobus</taxon>
    </lineage>
</organism>
<feature type="transmembrane region" description="Helical" evidence="1">
    <location>
        <begin position="159"/>
        <end position="180"/>
    </location>
</feature>
<dbReference type="EMBL" id="ATBP01001241">
    <property type="protein sequence ID" value="ETR67728.1"/>
    <property type="molecule type" value="Genomic_DNA"/>
</dbReference>
<protein>
    <recommendedName>
        <fullName evidence="2">TIR domain-containing protein</fullName>
    </recommendedName>
</protein>
<dbReference type="Proteomes" id="UP000189670">
    <property type="component" value="Unassembled WGS sequence"/>
</dbReference>